<dbReference type="PROSITE" id="PS51257">
    <property type="entry name" value="PROKAR_LIPOPROTEIN"/>
    <property type="match status" value="1"/>
</dbReference>
<keyword evidence="4 9" id="KW-0479">Metal-binding</keyword>
<evidence type="ECO:0000256" key="6">
    <source>
        <dbReference type="ARBA" id="ARBA00022801"/>
    </source>
</evidence>
<name>A0A934W742_9BURK</name>
<feature type="active site" description="Proton acceptor" evidence="8">
    <location>
        <position position="115"/>
    </location>
</feature>
<dbReference type="GO" id="GO:0016787">
    <property type="term" value="F:hydrolase activity"/>
    <property type="evidence" value="ECO:0007669"/>
    <property type="project" value="UniProtKB-KW"/>
</dbReference>
<keyword evidence="3 10" id="KW-0540">Nuclease</keyword>
<dbReference type="SMART" id="SM00477">
    <property type="entry name" value="NUC"/>
    <property type="match status" value="1"/>
</dbReference>
<dbReference type="PANTHER" id="PTHR13966">
    <property type="entry name" value="ENDONUCLEASE RELATED"/>
    <property type="match status" value="1"/>
</dbReference>
<evidence type="ECO:0000256" key="11">
    <source>
        <dbReference type="SAM" id="MobiDB-lite"/>
    </source>
</evidence>
<dbReference type="GO" id="GO:0046872">
    <property type="term" value="F:metal ion binding"/>
    <property type="evidence" value="ECO:0007669"/>
    <property type="project" value="UniProtKB-KW"/>
</dbReference>
<dbReference type="InterPro" id="IPR020821">
    <property type="entry name" value="ENPP1-3/EXOG-like_nuc-like"/>
</dbReference>
<dbReference type="PANTHER" id="PTHR13966:SF5">
    <property type="entry name" value="ENDONUCLEASE G, MITOCHONDRIAL"/>
    <property type="match status" value="1"/>
</dbReference>
<keyword evidence="5 10" id="KW-0255">Endonuclease</keyword>
<organism evidence="15 16">
    <name type="scientific">Noviherbaspirillum pedocola</name>
    <dbReference type="NCBI Taxonomy" id="2801341"/>
    <lineage>
        <taxon>Bacteria</taxon>
        <taxon>Pseudomonadati</taxon>
        <taxon>Pseudomonadota</taxon>
        <taxon>Betaproteobacteria</taxon>
        <taxon>Burkholderiales</taxon>
        <taxon>Oxalobacteraceae</taxon>
        <taxon>Noviherbaspirillum</taxon>
    </lineage>
</organism>
<evidence type="ECO:0000313" key="16">
    <source>
        <dbReference type="Proteomes" id="UP000622890"/>
    </source>
</evidence>
<dbReference type="GO" id="GO:0003676">
    <property type="term" value="F:nucleic acid binding"/>
    <property type="evidence" value="ECO:0007669"/>
    <property type="project" value="InterPro"/>
</dbReference>
<evidence type="ECO:0000256" key="7">
    <source>
        <dbReference type="ARBA" id="ARBA00022842"/>
    </source>
</evidence>
<protein>
    <recommendedName>
        <fullName evidence="10">Endonuclease</fullName>
        <ecNumber evidence="10">3.1.30.-</ecNumber>
    </recommendedName>
</protein>
<dbReference type="Pfam" id="PF01223">
    <property type="entry name" value="Endonuclease_NS"/>
    <property type="match status" value="1"/>
</dbReference>
<feature type="domain" description="ENPP1-3/EXOG-like endonuclease/phosphodiesterase" evidence="13">
    <location>
        <begin position="51"/>
        <end position="240"/>
    </location>
</feature>
<dbReference type="InterPro" id="IPR044925">
    <property type="entry name" value="His-Me_finger_sf"/>
</dbReference>
<keyword evidence="12" id="KW-0732">Signal</keyword>
<dbReference type="Gene3D" id="3.40.570.10">
    <property type="entry name" value="Extracellular Endonuclease, subunit A"/>
    <property type="match status" value="1"/>
</dbReference>
<keyword evidence="16" id="KW-1185">Reference proteome</keyword>
<sequence length="272" mass="29739">MKALRLLFFCAVSLLAACTSKPPSCNDHFLEGQAPQITSPNLAKDTRMLCYSAYAVEFSGVSRTPLWSAEHLTAKEVEQAKGLQRKNTFHAEERLPAGMRSELADYARSGYDRGHMSPSGDMPNETAQNESFSLANMIPQSPKNNQILWEGIEEATRSLARRDGEIYIVTGPLFEGDNLERLNGRVLVPTSVFKAIYDPATKSAAAYVTPNAPGMNYQTLSIAELEGRARINVFPKLAPEIKASKMALPVPTPHGGRGNARPVEVTSNEGTR</sequence>
<evidence type="ECO:0000259" key="13">
    <source>
        <dbReference type="SMART" id="SM00477"/>
    </source>
</evidence>
<keyword evidence="7" id="KW-0460">Magnesium</keyword>
<evidence type="ECO:0000313" key="15">
    <source>
        <dbReference type="EMBL" id="MBK4735103.1"/>
    </source>
</evidence>
<evidence type="ECO:0000256" key="2">
    <source>
        <dbReference type="ARBA" id="ARBA00010052"/>
    </source>
</evidence>
<feature type="signal peptide" evidence="12">
    <location>
        <begin position="1"/>
        <end position="16"/>
    </location>
</feature>
<evidence type="ECO:0000256" key="9">
    <source>
        <dbReference type="PIRSR" id="PIRSR640255-2"/>
    </source>
</evidence>
<proteinExistence type="inferred from homology"/>
<evidence type="ECO:0000256" key="10">
    <source>
        <dbReference type="RuleBase" id="RU366055"/>
    </source>
</evidence>
<dbReference type="EMBL" id="JAEPBG010000003">
    <property type="protein sequence ID" value="MBK4735103.1"/>
    <property type="molecule type" value="Genomic_DNA"/>
</dbReference>
<accession>A0A934W742</accession>
<comment type="caution">
    <text evidence="15">The sequence shown here is derived from an EMBL/GenBank/DDBJ whole genome shotgun (WGS) entry which is preliminary data.</text>
</comment>
<dbReference type="InterPro" id="IPR040255">
    <property type="entry name" value="Non-specific_endonuclease"/>
</dbReference>
<evidence type="ECO:0000259" key="14">
    <source>
        <dbReference type="SMART" id="SM00892"/>
    </source>
</evidence>
<evidence type="ECO:0000256" key="3">
    <source>
        <dbReference type="ARBA" id="ARBA00022722"/>
    </source>
</evidence>
<dbReference type="GO" id="GO:0004519">
    <property type="term" value="F:endonuclease activity"/>
    <property type="evidence" value="ECO:0007669"/>
    <property type="project" value="UniProtKB-UniRule"/>
</dbReference>
<reference evidence="15" key="1">
    <citation type="submission" date="2021-01" db="EMBL/GenBank/DDBJ databases">
        <title>Genome sequence of strain Noviherbaspirillum sp. DKR-6.</title>
        <authorList>
            <person name="Chaudhary D.K."/>
        </authorList>
    </citation>
    <scope>NUCLEOTIDE SEQUENCE</scope>
    <source>
        <strain evidence="15">DKR-6</strain>
    </source>
</reference>
<dbReference type="SUPFAM" id="SSF54060">
    <property type="entry name" value="His-Me finger endonucleases"/>
    <property type="match status" value="1"/>
</dbReference>
<evidence type="ECO:0000256" key="12">
    <source>
        <dbReference type="SAM" id="SignalP"/>
    </source>
</evidence>
<dbReference type="SMART" id="SM00892">
    <property type="entry name" value="Endonuclease_NS"/>
    <property type="match status" value="1"/>
</dbReference>
<dbReference type="EC" id="3.1.30.-" evidence="10"/>
<feature type="binding site" evidence="9">
    <location>
        <position position="145"/>
    </location>
    <ligand>
        <name>Mg(2+)</name>
        <dbReference type="ChEBI" id="CHEBI:18420"/>
        <note>catalytic</note>
    </ligand>
</feature>
<dbReference type="Proteomes" id="UP000622890">
    <property type="component" value="Unassembled WGS sequence"/>
</dbReference>
<evidence type="ECO:0000256" key="1">
    <source>
        <dbReference type="ARBA" id="ARBA00001946"/>
    </source>
</evidence>
<dbReference type="RefSeq" id="WP_200591857.1">
    <property type="nucleotide sequence ID" value="NZ_JAEPBG010000003.1"/>
</dbReference>
<feature type="region of interest" description="Disordered" evidence="11">
    <location>
        <begin position="247"/>
        <end position="272"/>
    </location>
</feature>
<keyword evidence="6 10" id="KW-0378">Hydrolase</keyword>
<dbReference type="InterPro" id="IPR001604">
    <property type="entry name" value="Endo_G_ENPP1-like_dom"/>
</dbReference>
<feature type="chain" id="PRO_5037137174" description="Endonuclease" evidence="12">
    <location>
        <begin position="17"/>
        <end position="272"/>
    </location>
</feature>
<evidence type="ECO:0000256" key="8">
    <source>
        <dbReference type="PIRSR" id="PIRSR640255-1"/>
    </source>
</evidence>
<dbReference type="InterPro" id="IPR044929">
    <property type="entry name" value="DNA/RNA_non-sp_Endonuclease_sf"/>
</dbReference>
<gene>
    <name evidence="15" type="ORF">JJB74_10825</name>
</gene>
<dbReference type="InterPro" id="IPR018524">
    <property type="entry name" value="DNA/RNA_endonuclease_AS"/>
</dbReference>
<evidence type="ECO:0000256" key="4">
    <source>
        <dbReference type="ARBA" id="ARBA00022723"/>
    </source>
</evidence>
<comment type="cofactor">
    <cofactor evidence="1 10">
        <name>Mg(2+)</name>
        <dbReference type="ChEBI" id="CHEBI:18420"/>
    </cofactor>
</comment>
<dbReference type="PROSITE" id="PS01070">
    <property type="entry name" value="NUCLEASE_NON_SPEC"/>
    <property type="match status" value="1"/>
</dbReference>
<comment type="similarity">
    <text evidence="2 10">Belongs to the DNA/RNA non-specific endonuclease family.</text>
</comment>
<feature type="domain" description="DNA/RNA non-specific endonuclease/pyrophosphatase/phosphodiesterase" evidence="14">
    <location>
        <begin position="50"/>
        <end position="240"/>
    </location>
</feature>
<evidence type="ECO:0000256" key="5">
    <source>
        <dbReference type="ARBA" id="ARBA00022759"/>
    </source>
</evidence>
<dbReference type="AlphaFoldDB" id="A0A934W742"/>